<gene>
    <name evidence="1" type="ORF">LCGC14_2156710</name>
</gene>
<reference evidence="1" key="1">
    <citation type="journal article" date="2015" name="Nature">
        <title>Complex archaea that bridge the gap between prokaryotes and eukaryotes.</title>
        <authorList>
            <person name="Spang A."/>
            <person name="Saw J.H."/>
            <person name="Jorgensen S.L."/>
            <person name="Zaremba-Niedzwiedzka K."/>
            <person name="Martijn J."/>
            <person name="Lind A.E."/>
            <person name="van Eijk R."/>
            <person name="Schleper C."/>
            <person name="Guy L."/>
            <person name="Ettema T.J."/>
        </authorList>
    </citation>
    <scope>NUCLEOTIDE SEQUENCE</scope>
</reference>
<name>A0A0F9EG98_9ZZZZ</name>
<dbReference type="AlphaFoldDB" id="A0A0F9EG98"/>
<protein>
    <submittedName>
        <fullName evidence="1">Uncharacterized protein</fullName>
    </submittedName>
</protein>
<evidence type="ECO:0000313" key="1">
    <source>
        <dbReference type="EMBL" id="KKL65266.1"/>
    </source>
</evidence>
<proteinExistence type="predicted"/>
<dbReference type="EMBL" id="LAZR01027591">
    <property type="protein sequence ID" value="KKL65266.1"/>
    <property type="molecule type" value="Genomic_DNA"/>
</dbReference>
<sequence length="103" mass="11942">MSKDGFEKLEEARSLAAPIKEKELILELWFYRYAHKDNAADRSNALKEIKKLIGEGVRSPDFDMRANVKRAIKDGHPNPDLLKDLERIICAKKDARELERYEA</sequence>
<accession>A0A0F9EG98</accession>
<comment type="caution">
    <text evidence="1">The sequence shown here is derived from an EMBL/GenBank/DDBJ whole genome shotgun (WGS) entry which is preliminary data.</text>
</comment>
<organism evidence="1">
    <name type="scientific">marine sediment metagenome</name>
    <dbReference type="NCBI Taxonomy" id="412755"/>
    <lineage>
        <taxon>unclassified sequences</taxon>
        <taxon>metagenomes</taxon>
        <taxon>ecological metagenomes</taxon>
    </lineage>
</organism>